<evidence type="ECO:0000313" key="2">
    <source>
        <dbReference type="EMBL" id="AOT61635.1"/>
    </source>
</evidence>
<keyword evidence="1" id="KW-1133">Transmembrane helix</keyword>
<name>A0A1D8G849_9ACTN</name>
<accession>A0A1D8G849</accession>
<dbReference type="KEGG" id="srn:A4G23_04523"/>
<sequence>MALETILDLLQALPAVPGPFGAVSAALLLARTIVRRLSLVWLTRGAAPGERALILAALRRSPRPPRRGRVRRLVRRWRRRG</sequence>
<gene>
    <name evidence="2" type="ORF">A4G23_04523</name>
</gene>
<feature type="transmembrane region" description="Helical" evidence="1">
    <location>
        <begin position="12"/>
        <end position="34"/>
    </location>
</feature>
<dbReference type="OrthoDB" id="4336633at2"/>
<dbReference type="Proteomes" id="UP000095349">
    <property type="component" value="Chromosome"/>
</dbReference>
<keyword evidence="1" id="KW-0472">Membrane</keyword>
<dbReference type="RefSeq" id="WP_031133771.1">
    <property type="nucleotide sequence ID" value="NZ_CP017316.1"/>
</dbReference>
<organism evidence="2 3">
    <name type="scientific">Streptomyces rubrolavendulae</name>
    <dbReference type="NCBI Taxonomy" id="285473"/>
    <lineage>
        <taxon>Bacteria</taxon>
        <taxon>Bacillati</taxon>
        <taxon>Actinomycetota</taxon>
        <taxon>Actinomycetes</taxon>
        <taxon>Kitasatosporales</taxon>
        <taxon>Streptomycetaceae</taxon>
        <taxon>Streptomyces</taxon>
    </lineage>
</organism>
<keyword evidence="1" id="KW-0812">Transmembrane</keyword>
<dbReference type="EMBL" id="CP017316">
    <property type="protein sequence ID" value="AOT61635.1"/>
    <property type="molecule type" value="Genomic_DNA"/>
</dbReference>
<keyword evidence="3" id="KW-1185">Reference proteome</keyword>
<proteinExistence type="predicted"/>
<evidence type="ECO:0000256" key="1">
    <source>
        <dbReference type="SAM" id="Phobius"/>
    </source>
</evidence>
<dbReference type="AlphaFoldDB" id="A0A1D8G849"/>
<protein>
    <submittedName>
        <fullName evidence="2">Uncharacterized protein</fullName>
    </submittedName>
</protein>
<dbReference type="PATRIC" id="fig|285473.5.peg.4756"/>
<evidence type="ECO:0000313" key="3">
    <source>
        <dbReference type="Proteomes" id="UP000095349"/>
    </source>
</evidence>
<reference evidence="2 3" key="1">
    <citation type="submission" date="2016-09" db="EMBL/GenBank/DDBJ databases">
        <title>Streptomyces rubrolavendulae MJM4426 Genome sequencing and assembly.</title>
        <authorList>
            <person name="Kim J.-G."/>
        </authorList>
    </citation>
    <scope>NUCLEOTIDE SEQUENCE [LARGE SCALE GENOMIC DNA]</scope>
    <source>
        <strain evidence="2 3">MJM4426</strain>
    </source>
</reference>
<dbReference type="GeneID" id="91406056"/>